<reference evidence="1 2" key="1">
    <citation type="submission" date="2017-06" db="EMBL/GenBank/DDBJ databases">
        <title>Genome sequencing of cyanobaciteial culture collection at National Institute for Environmental Studies (NIES).</title>
        <authorList>
            <person name="Hirose Y."/>
            <person name="Shimura Y."/>
            <person name="Fujisawa T."/>
            <person name="Nakamura Y."/>
            <person name="Kawachi M."/>
        </authorList>
    </citation>
    <scope>NUCLEOTIDE SEQUENCE [LARGE SCALE GENOMIC DNA]</scope>
    <source>
        <strain evidence="1 2">NIES-37</strain>
    </source>
</reference>
<dbReference type="Proteomes" id="UP000218785">
    <property type="component" value="Chromosome"/>
</dbReference>
<keyword evidence="2" id="KW-1185">Reference proteome</keyword>
<organism evidence="1 2">
    <name type="scientific">Tolypothrix tenuis PCC 7101</name>
    <dbReference type="NCBI Taxonomy" id="231146"/>
    <lineage>
        <taxon>Bacteria</taxon>
        <taxon>Bacillati</taxon>
        <taxon>Cyanobacteriota</taxon>
        <taxon>Cyanophyceae</taxon>
        <taxon>Nostocales</taxon>
        <taxon>Tolypothrichaceae</taxon>
        <taxon>Tolypothrix</taxon>
    </lineage>
</organism>
<gene>
    <name evidence="1" type="ORF">NIES37_17460</name>
</gene>
<dbReference type="RefSeq" id="WP_096574799.1">
    <property type="nucleotide sequence ID" value="NZ_CAWNJS010000001.1"/>
</dbReference>
<protein>
    <submittedName>
        <fullName evidence="1">Uncharacterized protein</fullName>
    </submittedName>
</protein>
<sequence length="60" mass="6936">MEALAETLDTKLRQWKPDVAEQVRQYVAAIIEMADQDALDIMQSKEVTQEPVDWSEKNDN</sequence>
<dbReference type="KEGG" id="ttq:NIES37_17460"/>
<evidence type="ECO:0000313" key="1">
    <source>
        <dbReference type="EMBL" id="BAY97801.1"/>
    </source>
</evidence>
<evidence type="ECO:0000313" key="2">
    <source>
        <dbReference type="Proteomes" id="UP000218785"/>
    </source>
</evidence>
<dbReference type="EMBL" id="AP018248">
    <property type="protein sequence ID" value="BAY97801.1"/>
    <property type="molecule type" value="Genomic_DNA"/>
</dbReference>
<name>A0A1Z4MWJ0_9CYAN</name>
<dbReference type="AlphaFoldDB" id="A0A1Z4MWJ0"/>
<accession>A0A1Z4MWJ0</accession>
<proteinExistence type="predicted"/>